<dbReference type="GO" id="GO:0006298">
    <property type="term" value="P:mismatch repair"/>
    <property type="evidence" value="ECO:0007669"/>
    <property type="project" value="UniProtKB-UniRule"/>
</dbReference>
<dbReference type="Gene3D" id="3.30.1370.100">
    <property type="entry name" value="MutL, C-terminal domain, regulatory subdomain"/>
    <property type="match status" value="1"/>
</dbReference>
<feature type="domain" description="MutL C-terminal dimerisation" evidence="6">
    <location>
        <begin position="439"/>
        <end position="582"/>
    </location>
</feature>
<dbReference type="CDD" id="cd03482">
    <property type="entry name" value="MutL_Trans_MutL"/>
    <property type="match status" value="1"/>
</dbReference>
<dbReference type="SUPFAM" id="SSF118116">
    <property type="entry name" value="DNA mismatch repair protein MutL"/>
    <property type="match status" value="1"/>
</dbReference>
<dbReference type="SMART" id="SM01340">
    <property type="entry name" value="DNA_mis_repair"/>
    <property type="match status" value="1"/>
</dbReference>
<dbReference type="NCBIfam" id="NF000949">
    <property type="entry name" value="PRK00095.1-2"/>
    <property type="match status" value="1"/>
</dbReference>
<gene>
    <name evidence="5 8" type="primary">mutL</name>
    <name evidence="8" type="ORF">N5D41_04250</name>
</gene>
<comment type="caution">
    <text evidence="8">The sequence shown here is derived from an EMBL/GenBank/DDBJ whole genome shotgun (WGS) entry which is preliminary data.</text>
</comment>
<dbReference type="InterPro" id="IPR037198">
    <property type="entry name" value="MutL_C_sf"/>
</dbReference>
<dbReference type="CDD" id="cd16926">
    <property type="entry name" value="HATPase_MutL-MLH-PMS-like"/>
    <property type="match status" value="1"/>
</dbReference>
<dbReference type="GO" id="GO:0032300">
    <property type="term" value="C:mismatch repair complex"/>
    <property type="evidence" value="ECO:0007669"/>
    <property type="project" value="InterPro"/>
</dbReference>
<dbReference type="InterPro" id="IPR042120">
    <property type="entry name" value="MutL_C_dimsub"/>
</dbReference>
<organism evidence="8 9">
    <name type="scientific">Ectopseudomonas toyotomiensis</name>
    <dbReference type="NCBI Taxonomy" id="554344"/>
    <lineage>
        <taxon>Bacteria</taxon>
        <taxon>Pseudomonadati</taxon>
        <taxon>Pseudomonadota</taxon>
        <taxon>Gammaproteobacteria</taxon>
        <taxon>Pseudomonadales</taxon>
        <taxon>Pseudomonadaceae</taxon>
        <taxon>Ectopseudomonas</taxon>
    </lineage>
</organism>
<dbReference type="FunFam" id="3.30.565.10:FF:000003">
    <property type="entry name" value="DNA mismatch repair endonuclease MutL"/>
    <property type="match status" value="1"/>
</dbReference>
<dbReference type="InterPro" id="IPR036890">
    <property type="entry name" value="HATPase_C_sf"/>
</dbReference>
<evidence type="ECO:0000313" key="9">
    <source>
        <dbReference type="Proteomes" id="UP001161137"/>
    </source>
</evidence>
<dbReference type="InterPro" id="IPR014762">
    <property type="entry name" value="DNA_mismatch_repair_CS"/>
</dbReference>
<sequence length="626" mass="69100">MSVMSRIHLLSPRLANQIAAGEVVERPASVAKELLENSLDSGARRIDVEVEQGGIKLLKVRDDGGGIAPDDLPLALARHATSKIRELEDLEAVLSMGFRGEALASISSVSRLTLTSRTADADQAWQVETEGRDMEPRVQPAAHPVGTSVEVRDLFFNTPARRKFLRAEKTEFDHLQEVIKRLALARFDVAFHLRHNGKTVFALHEAGDEISRARRVASVCGPAFLEQALPIEIERGGLRLWGWVGLPTFSRSQADLQYFYVNGRMVRDKLVAHAVRQAYRDVLFNGRHPTFVLFLEIDPSTVDVNVHPTKHEVRFRDSRMVHDFLYGTLHRALADVRPEDQVAAPAAISPMARPSGLAAGEFGPQGEMGLAASILETPAPSLQPAWRGSGAGYQQPAGNPGVSAGEAQAAYREYFSPLPSAQAQSMPQEQGDIPPLGYAVAQLKGVYILAENAQGLVVVDMHAAHERITYERLKHAMASEGLRGQPLLVPESIALSQREADCAEEHGEWFQRLGFELQRLGEETVAIRQIPALLKQAEATQLVRDVLADLLEYGTSDRIQAHLNELLATMACHGAVRANRRLTIPEMNALLRDMEQTERSGQCNHGRPTWTQLSMDQLDKLFMRGQ</sequence>
<proteinExistence type="inferred from homology"/>
<dbReference type="GO" id="GO:0005524">
    <property type="term" value="F:ATP binding"/>
    <property type="evidence" value="ECO:0007669"/>
    <property type="project" value="InterPro"/>
</dbReference>
<comment type="similarity">
    <text evidence="1 5">Belongs to the DNA mismatch repair MutL/HexB family.</text>
</comment>
<evidence type="ECO:0000259" key="7">
    <source>
        <dbReference type="SMART" id="SM01340"/>
    </source>
</evidence>
<dbReference type="InterPro" id="IPR014721">
    <property type="entry name" value="Ribsml_uS5_D2-typ_fold_subgr"/>
</dbReference>
<keyword evidence="8" id="KW-0255">Endonuclease</keyword>
<dbReference type="EMBL" id="JAOCDH010000003">
    <property type="protein sequence ID" value="MDH0700698.1"/>
    <property type="molecule type" value="Genomic_DNA"/>
</dbReference>
<dbReference type="InterPro" id="IPR002099">
    <property type="entry name" value="MutL/Mlh/PMS"/>
</dbReference>
<protein>
    <recommendedName>
        <fullName evidence="2 5">DNA mismatch repair protein MutL</fullName>
    </recommendedName>
</protein>
<dbReference type="InterPro" id="IPR013507">
    <property type="entry name" value="DNA_mismatch_S5_2-like"/>
</dbReference>
<dbReference type="InterPro" id="IPR042121">
    <property type="entry name" value="MutL_C_regsub"/>
</dbReference>
<evidence type="ECO:0000259" key="6">
    <source>
        <dbReference type="SMART" id="SM00853"/>
    </source>
</evidence>
<keyword evidence="8" id="KW-0378">Hydrolase</keyword>
<evidence type="ECO:0000256" key="2">
    <source>
        <dbReference type="ARBA" id="ARBA00021975"/>
    </source>
</evidence>
<dbReference type="InterPro" id="IPR038973">
    <property type="entry name" value="MutL/Mlh/Pms-like"/>
</dbReference>
<dbReference type="HAMAP" id="MF_00149">
    <property type="entry name" value="DNA_mis_repair"/>
    <property type="match status" value="1"/>
</dbReference>
<comment type="function">
    <text evidence="5">This protein is involved in the repair of mismatches in DNA. It is required for dam-dependent methyl-directed DNA mismatch repair. May act as a 'molecular matchmaker', a protein that promotes the formation of a stable complex between two or more DNA-binding proteins in an ATP-dependent manner without itself being part of a final effector complex.</text>
</comment>
<dbReference type="PROSITE" id="PS00058">
    <property type="entry name" value="DNA_MISMATCH_REPAIR_1"/>
    <property type="match status" value="1"/>
</dbReference>
<dbReference type="Proteomes" id="UP001161137">
    <property type="component" value="Unassembled WGS sequence"/>
</dbReference>
<dbReference type="PANTHER" id="PTHR10073">
    <property type="entry name" value="DNA MISMATCH REPAIR PROTEIN MLH, PMS, MUTL"/>
    <property type="match status" value="1"/>
</dbReference>
<dbReference type="GO" id="GO:0016887">
    <property type="term" value="F:ATP hydrolysis activity"/>
    <property type="evidence" value="ECO:0007669"/>
    <property type="project" value="InterPro"/>
</dbReference>
<dbReference type="InterPro" id="IPR014790">
    <property type="entry name" value="MutL_C"/>
</dbReference>
<evidence type="ECO:0000313" key="8">
    <source>
        <dbReference type="EMBL" id="MDH0700698.1"/>
    </source>
</evidence>
<dbReference type="GO" id="GO:0004519">
    <property type="term" value="F:endonuclease activity"/>
    <property type="evidence" value="ECO:0007669"/>
    <property type="project" value="UniProtKB-KW"/>
</dbReference>
<evidence type="ECO:0000256" key="1">
    <source>
        <dbReference type="ARBA" id="ARBA00006082"/>
    </source>
</evidence>
<dbReference type="PANTHER" id="PTHR10073:SF12">
    <property type="entry name" value="DNA MISMATCH REPAIR PROTEIN MLH1"/>
    <property type="match status" value="1"/>
</dbReference>
<dbReference type="AlphaFoldDB" id="A0AA42LK59"/>
<evidence type="ECO:0000256" key="4">
    <source>
        <dbReference type="ARBA" id="ARBA00023204"/>
    </source>
</evidence>
<dbReference type="SMART" id="SM00853">
    <property type="entry name" value="MutL_C"/>
    <property type="match status" value="1"/>
</dbReference>
<accession>A0AA42LK59</accession>
<dbReference type="FunFam" id="3.30.230.10:FF:000013">
    <property type="entry name" value="DNA mismatch repair endonuclease MutL"/>
    <property type="match status" value="1"/>
</dbReference>
<dbReference type="GO" id="GO:0030983">
    <property type="term" value="F:mismatched DNA binding"/>
    <property type="evidence" value="ECO:0007669"/>
    <property type="project" value="InterPro"/>
</dbReference>
<dbReference type="InterPro" id="IPR020667">
    <property type="entry name" value="DNA_mismatch_repair_MutL"/>
</dbReference>
<dbReference type="Pfam" id="PF08676">
    <property type="entry name" value="MutL_C"/>
    <property type="match status" value="1"/>
</dbReference>
<dbReference type="Gene3D" id="3.30.565.10">
    <property type="entry name" value="Histidine kinase-like ATPase, C-terminal domain"/>
    <property type="match status" value="1"/>
</dbReference>
<dbReference type="Pfam" id="PF13589">
    <property type="entry name" value="HATPase_c_3"/>
    <property type="match status" value="1"/>
</dbReference>
<evidence type="ECO:0000256" key="3">
    <source>
        <dbReference type="ARBA" id="ARBA00022763"/>
    </source>
</evidence>
<keyword evidence="3 5" id="KW-0227">DNA damage</keyword>
<reference evidence="8" key="1">
    <citation type="submission" date="2022-09" db="EMBL/GenBank/DDBJ databases">
        <title>Intensive care unit water sources are persistently colonized with multi-drug resistant bacteria and are the site of extensive horizontal gene transfer of antibiotic resistance genes.</title>
        <authorList>
            <person name="Diorio-Toth L."/>
        </authorList>
    </citation>
    <scope>NUCLEOTIDE SEQUENCE</scope>
    <source>
        <strain evidence="8">GD03863</strain>
    </source>
</reference>
<dbReference type="NCBIfam" id="TIGR00585">
    <property type="entry name" value="mutl"/>
    <property type="match status" value="1"/>
</dbReference>
<dbReference type="Gene3D" id="3.30.230.10">
    <property type="match status" value="1"/>
</dbReference>
<dbReference type="FunFam" id="3.30.1370.100:FF:000005">
    <property type="entry name" value="DNA mismatch repair protein MutL"/>
    <property type="match status" value="1"/>
</dbReference>
<dbReference type="InterPro" id="IPR020568">
    <property type="entry name" value="Ribosomal_Su5_D2-typ_SF"/>
</dbReference>
<dbReference type="Pfam" id="PF01119">
    <property type="entry name" value="DNA_mis_repair"/>
    <property type="match status" value="1"/>
</dbReference>
<keyword evidence="8" id="KW-0540">Nuclease</keyword>
<feature type="domain" description="DNA mismatch repair protein S5" evidence="7">
    <location>
        <begin position="216"/>
        <end position="334"/>
    </location>
</feature>
<dbReference type="SUPFAM" id="SSF55874">
    <property type="entry name" value="ATPase domain of HSP90 chaperone/DNA topoisomerase II/histidine kinase"/>
    <property type="match status" value="1"/>
</dbReference>
<name>A0AA42LK59_9GAMM</name>
<dbReference type="GO" id="GO:0140664">
    <property type="term" value="F:ATP-dependent DNA damage sensor activity"/>
    <property type="evidence" value="ECO:0007669"/>
    <property type="project" value="InterPro"/>
</dbReference>
<dbReference type="Gene3D" id="3.30.1540.20">
    <property type="entry name" value="MutL, C-terminal domain, dimerisation subdomain"/>
    <property type="match status" value="1"/>
</dbReference>
<dbReference type="SUPFAM" id="SSF54211">
    <property type="entry name" value="Ribosomal protein S5 domain 2-like"/>
    <property type="match status" value="1"/>
</dbReference>
<keyword evidence="4 5" id="KW-0234">DNA repair</keyword>
<evidence type="ECO:0000256" key="5">
    <source>
        <dbReference type="HAMAP-Rule" id="MF_00149"/>
    </source>
</evidence>